<reference evidence="4 5" key="1">
    <citation type="submission" date="2015-02" db="EMBL/GenBank/DDBJ databases">
        <authorList>
            <person name="Chooi Y.-H."/>
        </authorList>
    </citation>
    <scope>NUCLEOTIDE SEQUENCE [LARGE SCALE GENOMIC DNA]</scope>
    <source>
        <strain evidence="4">E3</strain>
    </source>
</reference>
<proteinExistence type="predicted"/>
<name>A0A0G4J4B3_PLABS</name>
<dbReference type="Proteomes" id="UP000039324">
    <property type="component" value="Unassembled WGS sequence"/>
</dbReference>
<keyword evidence="5" id="KW-1185">Reference proteome</keyword>
<dbReference type="EMBL" id="CDSF01000127">
    <property type="protein sequence ID" value="CEP02420.1"/>
    <property type="molecule type" value="Genomic_DNA"/>
</dbReference>
<evidence type="ECO:0000256" key="1">
    <source>
        <dbReference type="SAM" id="MobiDB-lite"/>
    </source>
</evidence>
<dbReference type="OrthoDB" id="8927528at2759"/>
<evidence type="ECO:0000313" key="4">
    <source>
        <dbReference type="EMBL" id="CEP02420.1"/>
    </source>
</evidence>
<dbReference type="InterPro" id="IPR045063">
    <property type="entry name" value="Dynamin_N"/>
</dbReference>
<feature type="domain" description="Dynamin N-terminal" evidence="3">
    <location>
        <begin position="146"/>
        <end position="216"/>
    </location>
</feature>
<feature type="signal peptide" evidence="2">
    <location>
        <begin position="1"/>
        <end position="30"/>
    </location>
</feature>
<dbReference type="InterPro" id="IPR051943">
    <property type="entry name" value="TRAFAC_Dynamin-like_GTPase"/>
</dbReference>
<dbReference type="Gene3D" id="3.40.50.300">
    <property type="entry name" value="P-loop containing nucleotide triphosphate hydrolases"/>
    <property type="match status" value="1"/>
</dbReference>
<dbReference type="STRING" id="37360.A0A0G4J4B3"/>
<sequence>MDASGRRSLRSVRMCVQVLLLGRRWMSAVARHVALGPLSPQHQRVVDAEKRLLDDLARAVHPTLAPASADLSTIRGAVRHLDELFCMTVIGEFNSGKSTFINALLGERVCQEGVTPTTNAVTTVRYGRSVSSSPLSSLSGQVVMARSPWLKDSVIVDTPGTNAIVAGHEEVTEEIIPRSDLVFFITSVDRPFSESERQFMEKIVQWRRNIVIVVNKVDVLDHEGDLDLVLRFVRDNVQKLLHLTPPIFAVSGKLALNEKVTGRKGAALPGARSSGFDALEEFIQNSLSDKDKMQLKLANPLGVAERLMDKSATALRAPAQVSSLMLRLCRYEGVLECREKLAQVESDTLAGALHLLDTLSQQTRSTFGLHQHRVENVLLRLLERIDEFLDAKLRLSNVRSLVSQGALAAAFQSEVVGQFTEEVDAIVREAADWLVEQNVSRAQAVASYLDNADKRNVVDSSQIGLSLTQGRQALTREVLDQASQTLQRYNRLQVSQELVGTVRSALLATAAFEASAFGVGAVVASAASVDVTGLAGAGALAVTGLLVLPYRRHELRQTFRSHLASVKKQLNMILEQHLGQELERGVGMVQSALQPFRARVDTERARLQLAGERLRNARKDLDAIRESIRQLSTDQDAKEASVAELPDSPAVSPPQGGQPAAASRSAPVPASPDTANETLVGVRVDGGDKADVMKPQ</sequence>
<dbReference type="CDD" id="cd09912">
    <property type="entry name" value="DLP_2"/>
    <property type="match status" value="1"/>
</dbReference>
<evidence type="ECO:0000256" key="2">
    <source>
        <dbReference type="SAM" id="SignalP"/>
    </source>
</evidence>
<dbReference type="PANTHER" id="PTHR43681">
    <property type="entry name" value="TRANSMEMBRANE GTPASE FZO"/>
    <property type="match status" value="1"/>
</dbReference>
<evidence type="ECO:0000259" key="3">
    <source>
        <dbReference type="Pfam" id="PF00350"/>
    </source>
</evidence>
<dbReference type="OMA" id="HFWEDVQ"/>
<dbReference type="SUPFAM" id="SSF52540">
    <property type="entry name" value="P-loop containing nucleoside triphosphate hydrolases"/>
    <property type="match status" value="1"/>
</dbReference>
<gene>
    <name evidence="4" type="ORF">PBRA_009004</name>
</gene>
<keyword evidence="2" id="KW-0732">Signal</keyword>
<dbReference type="AlphaFoldDB" id="A0A0G4J4B3"/>
<dbReference type="InterPro" id="IPR027417">
    <property type="entry name" value="P-loop_NTPase"/>
</dbReference>
<feature type="domain" description="Dynamin N-terminal" evidence="3">
    <location>
        <begin position="88"/>
        <end position="132"/>
    </location>
</feature>
<dbReference type="Pfam" id="PF00350">
    <property type="entry name" value="Dynamin_N"/>
    <property type="match status" value="2"/>
</dbReference>
<evidence type="ECO:0000313" key="5">
    <source>
        <dbReference type="Proteomes" id="UP000039324"/>
    </source>
</evidence>
<feature type="compositionally biased region" description="Low complexity" evidence="1">
    <location>
        <begin position="659"/>
        <end position="672"/>
    </location>
</feature>
<organism evidence="4 5">
    <name type="scientific">Plasmodiophora brassicae</name>
    <name type="common">Clubroot disease agent</name>
    <dbReference type="NCBI Taxonomy" id="37360"/>
    <lineage>
        <taxon>Eukaryota</taxon>
        <taxon>Sar</taxon>
        <taxon>Rhizaria</taxon>
        <taxon>Endomyxa</taxon>
        <taxon>Phytomyxea</taxon>
        <taxon>Plasmodiophorida</taxon>
        <taxon>Plasmodiophoridae</taxon>
        <taxon>Plasmodiophora</taxon>
    </lineage>
</organism>
<feature type="compositionally biased region" description="Basic and acidic residues" evidence="1">
    <location>
        <begin position="685"/>
        <end position="696"/>
    </location>
</feature>
<accession>A0A0G4J4B3</accession>
<protein>
    <recommendedName>
        <fullName evidence="3">Dynamin N-terminal domain-containing protein</fullName>
    </recommendedName>
</protein>
<feature type="chain" id="PRO_5005193968" description="Dynamin N-terminal domain-containing protein" evidence="2">
    <location>
        <begin position="31"/>
        <end position="696"/>
    </location>
</feature>
<dbReference type="PANTHER" id="PTHR43681:SF1">
    <property type="entry name" value="SARCALUMENIN"/>
    <property type="match status" value="1"/>
</dbReference>
<feature type="region of interest" description="Disordered" evidence="1">
    <location>
        <begin position="630"/>
        <end position="696"/>
    </location>
</feature>